<dbReference type="KEGG" id="dov:DSCO28_07250"/>
<dbReference type="InterPro" id="IPR032675">
    <property type="entry name" value="LRR_dom_sf"/>
</dbReference>
<dbReference type="EMBL" id="AP021876">
    <property type="protein sequence ID" value="BBO80159.1"/>
    <property type="molecule type" value="Genomic_DNA"/>
</dbReference>
<accession>A0A5K7ZKI5</accession>
<evidence type="ECO:0000313" key="2">
    <source>
        <dbReference type="Proteomes" id="UP000425960"/>
    </source>
</evidence>
<dbReference type="SUPFAM" id="SSF52058">
    <property type="entry name" value="L domain-like"/>
    <property type="match status" value="1"/>
</dbReference>
<dbReference type="AlphaFoldDB" id="A0A5K7ZKI5"/>
<gene>
    <name evidence="1" type="ORF">DSCO28_07250</name>
</gene>
<reference evidence="1 2" key="1">
    <citation type="submission" date="2019-11" db="EMBL/GenBank/DDBJ databases">
        <title>Comparative genomics of hydrocarbon-degrading Desulfosarcina strains.</title>
        <authorList>
            <person name="Watanabe M."/>
            <person name="Kojima H."/>
            <person name="Fukui M."/>
        </authorList>
    </citation>
    <scope>NUCLEOTIDE SEQUENCE [LARGE SCALE GENOMIC DNA]</scope>
    <source>
        <strain evidence="1 2">28bB2T</strain>
    </source>
</reference>
<sequence>MSKHDLIRRLMVLIVVLLGMWVATTIYMVTSAFAGDEESPMPPGPTIVFPDGAGGGRINGPLSIGGADALTMVPDAYNFADATERDAYFTSNPSELVDDVRIHLQSTGYIQRYDLETTSFINMTALTKGPQGDAGTNGTDGTDGTNGANAYLYVAYASDGSGSDFSLTPSGSLQYRAEIQSTTEIASPDSDDFSTATWVKYIGDDGEDGTVGGDYSDILAALHEQGIYPGEIVFTTSGSTFEPTIILDGEATVTWTFSDHTTSSSTTPSIDFGSAATRYQRLSVDPWSALYRINVGYAGADGGASTDELGNTFEHVSQQSVSAVTNLSLVSDYLVYFCACQNPITDVDLSNFTALHTVELYAADLATIDISGTTSLARLQVENTDLAVLDLSGSLALEDIRASSNPYTDVDWGDGTYSSLWHICMRDTDGSYVITYPTAANMPNIRDLYIWNTNQTGAGSYTGLTALRNAQLYSNAFTSLDFTNSFASGAILDAHGNSLTTITLTGCTGLDDVDLSVNALTETAIDHVLSILDASGVTNGVVDLSGGTNASPSTSGLASIANLETDGWTCTYNEPAAPLLSSATIGSDGDTWTFVFTEAIEIGTGGSGGFAVTMTDAGAITLTYSSGDGTNTLVYSGSTTVESDDTVSDGLDYTQPGDGLENTSGVDLASFTDESVTNNSSIGPPTLSSATIGSDGDTWTLVFNKSVSIGTGGSGGFVATMTTAGTVNLTYSSGDESDTLVFTGDTTVNASDTGTLAYTQPGDGIEDGDGYDLATFSGTSVTNNSTEGQSASITFVDSCEAAEFNYSSDTLTTDSMDFVSGNVVVAVLQGWSNAPVSISDSLGNTYTLAGTGDSGEIDASWYYSVVSEAGSGTITATFTTGSGAYISVGALQFSGINTSSPVGTSPEGQLGSGLTISTTNANEVIIVAEHNEGGPAVSYTTTPSAAIVAIENLEYSAAQGRPMAYYIADSAQTDLAVAITPATGIIYSTTAMSLVGAVQ</sequence>
<evidence type="ECO:0000313" key="1">
    <source>
        <dbReference type="EMBL" id="BBO80159.1"/>
    </source>
</evidence>
<protein>
    <submittedName>
        <fullName evidence="1">Uncharacterized protein</fullName>
    </submittedName>
</protein>
<name>A0A5K7ZKI5_9BACT</name>
<dbReference type="Proteomes" id="UP000425960">
    <property type="component" value="Chromosome"/>
</dbReference>
<dbReference type="RefSeq" id="WP_155321180.1">
    <property type="nucleotide sequence ID" value="NZ_AP021876.1"/>
</dbReference>
<dbReference type="Gene3D" id="3.80.10.10">
    <property type="entry name" value="Ribonuclease Inhibitor"/>
    <property type="match status" value="1"/>
</dbReference>
<proteinExistence type="predicted"/>
<organism evidence="1 2">
    <name type="scientific">Desulfosarcina ovata subsp. sediminis</name>
    <dbReference type="NCBI Taxonomy" id="885957"/>
    <lineage>
        <taxon>Bacteria</taxon>
        <taxon>Pseudomonadati</taxon>
        <taxon>Thermodesulfobacteriota</taxon>
        <taxon>Desulfobacteria</taxon>
        <taxon>Desulfobacterales</taxon>
        <taxon>Desulfosarcinaceae</taxon>
        <taxon>Desulfosarcina</taxon>
    </lineage>
</organism>